<gene>
    <name evidence="8" type="ORF">NAEGRDRAFT_77978</name>
</gene>
<feature type="domain" description="CobW C-terminal" evidence="7">
    <location>
        <begin position="264"/>
        <end position="385"/>
    </location>
</feature>
<dbReference type="RefSeq" id="XP_002682744.1">
    <property type="nucleotide sequence ID" value="XM_002682698.1"/>
</dbReference>
<protein>
    <submittedName>
        <fullName evidence="8">Predicted protein</fullName>
    </submittedName>
</protein>
<evidence type="ECO:0000256" key="1">
    <source>
        <dbReference type="ARBA" id="ARBA00022741"/>
    </source>
</evidence>
<name>D2UZV5_NAEGR</name>
<comment type="similarity">
    <text evidence="4">Belongs to the SIMIBI class G3E GTPase family. ZNG1 subfamily.</text>
</comment>
<dbReference type="InterPro" id="IPR027417">
    <property type="entry name" value="P-loop_NTPase"/>
</dbReference>
<organism evidence="9">
    <name type="scientific">Naegleria gruberi</name>
    <name type="common">Amoeba</name>
    <dbReference type="NCBI Taxonomy" id="5762"/>
    <lineage>
        <taxon>Eukaryota</taxon>
        <taxon>Discoba</taxon>
        <taxon>Heterolobosea</taxon>
        <taxon>Tetramitia</taxon>
        <taxon>Eutetramitia</taxon>
        <taxon>Vahlkampfiidae</taxon>
        <taxon>Naegleria</taxon>
    </lineage>
</organism>
<sequence>MELKSLPVTLLSGFCDTSKYALIKKVAENTDNLKVLIFACHLEKLHLDESKVEKKTDEQITLKNKCLIVKLTDLFFEQLSDHVLSKEFDYCLLETNTYDDLEGMKEMFLTDLDAHDEEHEHTDECEHSETTMNQLAPISNIATVVDAATIVNDIRTEETLVDRFGEKVPGAENRHIPFLIVSQIEDAKIIVINNAEKAENIEEVQALIKKINGKAKVFTAKNCDISPKELFGTELFSLTDSKSQVPSWLSEIKGEIKSETISGISSFVYRRRKPFHTEKIYKFIYGSDYLNKESGVIRSRGLIWLCTRNDDCCDWNHVAQIAEITNAGKFFSSLDEEIIADLEPEMVEELKANCEGPHGDRRCDLLFIGKNMNQKEIEQKLDECLISDEDLAKGPTHYETMCEDEFPEFEELDHLLEDVSDDEEDEEEDKDADIDITSTPKRKRNDDSSKGAKKTKKD</sequence>
<dbReference type="InterPro" id="IPR051927">
    <property type="entry name" value="Zn_Chap_cDPG_Synth"/>
</dbReference>
<feature type="compositionally biased region" description="Acidic residues" evidence="6">
    <location>
        <begin position="418"/>
        <end position="434"/>
    </location>
</feature>
<dbReference type="SUPFAM" id="SSF90002">
    <property type="entry name" value="Hypothetical protein YjiA, C-terminal domain"/>
    <property type="match status" value="1"/>
</dbReference>
<dbReference type="Pfam" id="PF02492">
    <property type="entry name" value="cobW"/>
    <property type="match status" value="1"/>
</dbReference>
<dbReference type="GeneID" id="8859577"/>
<dbReference type="OMA" id="ECEHSET"/>
<dbReference type="InterPro" id="IPR003495">
    <property type="entry name" value="CobW/HypB/UreG_nucleotide-bd"/>
</dbReference>
<dbReference type="GO" id="GO:0016787">
    <property type="term" value="F:hydrolase activity"/>
    <property type="evidence" value="ECO:0007669"/>
    <property type="project" value="UniProtKB-KW"/>
</dbReference>
<proteinExistence type="inferred from homology"/>
<feature type="region of interest" description="Disordered" evidence="6">
    <location>
        <begin position="411"/>
        <end position="458"/>
    </location>
</feature>
<dbReference type="Proteomes" id="UP000006671">
    <property type="component" value="Unassembled WGS sequence"/>
</dbReference>
<dbReference type="InterPro" id="IPR011629">
    <property type="entry name" value="CobW-like_C"/>
</dbReference>
<keyword evidence="1" id="KW-0547">Nucleotide-binding</keyword>
<dbReference type="PANTHER" id="PTHR43603:SF1">
    <property type="entry name" value="ZINC-REGULATED GTPASE METALLOPROTEIN ACTIVATOR 1"/>
    <property type="match status" value="1"/>
</dbReference>
<accession>D2UZV5</accession>
<evidence type="ECO:0000256" key="6">
    <source>
        <dbReference type="SAM" id="MobiDB-lite"/>
    </source>
</evidence>
<evidence type="ECO:0000313" key="9">
    <source>
        <dbReference type="Proteomes" id="UP000006671"/>
    </source>
</evidence>
<dbReference type="Gene3D" id="3.30.1220.10">
    <property type="entry name" value="CobW-like, C-terminal domain"/>
    <property type="match status" value="1"/>
</dbReference>
<dbReference type="EMBL" id="GG738846">
    <property type="protein sequence ID" value="EFC50000.1"/>
    <property type="molecule type" value="Genomic_DNA"/>
</dbReference>
<evidence type="ECO:0000313" key="8">
    <source>
        <dbReference type="EMBL" id="EFC50000.1"/>
    </source>
</evidence>
<reference evidence="8 9" key="1">
    <citation type="journal article" date="2010" name="Cell">
        <title>The genome of Naegleria gruberi illuminates early eukaryotic versatility.</title>
        <authorList>
            <person name="Fritz-Laylin L.K."/>
            <person name="Prochnik S.E."/>
            <person name="Ginger M.L."/>
            <person name="Dacks J.B."/>
            <person name="Carpenter M.L."/>
            <person name="Field M.C."/>
            <person name="Kuo A."/>
            <person name="Paredez A."/>
            <person name="Chapman J."/>
            <person name="Pham J."/>
            <person name="Shu S."/>
            <person name="Neupane R."/>
            <person name="Cipriano M."/>
            <person name="Mancuso J."/>
            <person name="Tu H."/>
            <person name="Salamov A."/>
            <person name="Lindquist E."/>
            <person name="Shapiro H."/>
            <person name="Lucas S."/>
            <person name="Grigoriev I.V."/>
            <person name="Cande W.Z."/>
            <person name="Fulton C."/>
            <person name="Rokhsar D.S."/>
            <person name="Dawson S.C."/>
        </authorList>
    </citation>
    <scope>NUCLEOTIDE SEQUENCE [LARGE SCALE GENOMIC DNA]</scope>
    <source>
        <strain evidence="8 9">NEG-M</strain>
    </source>
</reference>
<evidence type="ECO:0000259" key="7">
    <source>
        <dbReference type="SMART" id="SM00833"/>
    </source>
</evidence>
<comment type="catalytic activity">
    <reaction evidence="5">
        <text>GTP + H2O = GDP + phosphate + H(+)</text>
        <dbReference type="Rhea" id="RHEA:19669"/>
        <dbReference type="ChEBI" id="CHEBI:15377"/>
        <dbReference type="ChEBI" id="CHEBI:15378"/>
        <dbReference type="ChEBI" id="CHEBI:37565"/>
        <dbReference type="ChEBI" id="CHEBI:43474"/>
        <dbReference type="ChEBI" id="CHEBI:58189"/>
    </reaction>
    <physiologicalReaction direction="left-to-right" evidence="5">
        <dbReference type="Rhea" id="RHEA:19670"/>
    </physiologicalReaction>
</comment>
<keyword evidence="2" id="KW-0378">Hydrolase</keyword>
<keyword evidence="9" id="KW-1185">Reference proteome</keyword>
<dbReference type="GO" id="GO:0000166">
    <property type="term" value="F:nucleotide binding"/>
    <property type="evidence" value="ECO:0007669"/>
    <property type="project" value="UniProtKB-KW"/>
</dbReference>
<dbReference type="AlphaFoldDB" id="D2UZV5"/>
<evidence type="ECO:0000256" key="3">
    <source>
        <dbReference type="ARBA" id="ARBA00023186"/>
    </source>
</evidence>
<keyword evidence="3" id="KW-0143">Chaperone</keyword>
<dbReference type="Gene3D" id="3.40.50.300">
    <property type="entry name" value="P-loop containing nucleotide triphosphate hydrolases"/>
    <property type="match status" value="1"/>
</dbReference>
<dbReference type="VEuPathDB" id="AmoebaDB:NAEGRDRAFT_77978"/>
<dbReference type="OrthoDB" id="10258111at2759"/>
<evidence type="ECO:0000256" key="2">
    <source>
        <dbReference type="ARBA" id="ARBA00022801"/>
    </source>
</evidence>
<dbReference type="InterPro" id="IPR036627">
    <property type="entry name" value="CobW-likC_sf"/>
</dbReference>
<dbReference type="Pfam" id="PF07683">
    <property type="entry name" value="CobW_C"/>
    <property type="match status" value="1"/>
</dbReference>
<dbReference type="InParanoid" id="D2UZV5"/>
<dbReference type="KEGG" id="ngr:NAEGRDRAFT_77978"/>
<dbReference type="SMART" id="SM00833">
    <property type="entry name" value="CobW_C"/>
    <property type="match status" value="1"/>
</dbReference>
<dbReference type="PANTHER" id="PTHR43603">
    <property type="entry name" value="COBW DOMAIN-CONTAINING PROTEIN DDB_G0274527"/>
    <property type="match status" value="1"/>
</dbReference>
<evidence type="ECO:0000256" key="4">
    <source>
        <dbReference type="ARBA" id="ARBA00034320"/>
    </source>
</evidence>
<evidence type="ECO:0000256" key="5">
    <source>
        <dbReference type="ARBA" id="ARBA00049117"/>
    </source>
</evidence>